<dbReference type="InterPro" id="IPR018044">
    <property type="entry name" value="Peptidase_S11"/>
</dbReference>
<evidence type="ECO:0000259" key="9">
    <source>
        <dbReference type="Pfam" id="PF00768"/>
    </source>
</evidence>
<dbReference type="InterPro" id="IPR012338">
    <property type="entry name" value="Beta-lactam/transpept-like"/>
</dbReference>
<evidence type="ECO:0000256" key="1">
    <source>
        <dbReference type="ARBA" id="ARBA00007164"/>
    </source>
</evidence>
<keyword evidence="10" id="KW-0645">Protease</keyword>
<dbReference type="SUPFAM" id="SSF56601">
    <property type="entry name" value="beta-lactamase/transpeptidase-like"/>
    <property type="match status" value="1"/>
</dbReference>
<evidence type="ECO:0000256" key="8">
    <source>
        <dbReference type="SAM" id="MobiDB-lite"/>
    </source>
</evidence>
<dbReference type="Proteomes" id="UP001056937">
    <property type="component" value="Chromosome 1"/>
</dbReference>
<evidence type="ECO:0000256" key="5">
    <source>
        <dbReference type="ARBA" id="ARBA00022984"/>
    </source>
</evidence>
<dbReference type="RefSeq" id="WP_252165777.1">
    <property type="nucleotide sequence ID" value="NZ_CP084930.1"/>
</dbReference>
<dbReference type="EMBL" id="CP084930">
    <property type="protein sequence ID" value="USI71968.1"/>
    <property type="molecule type" value="Genomic_DNA"/>
</dbReference>
<keyword evidence="10" id="KW-0121">Carboxypeptidase</keyword>
<proteinExistence type="inferred from homology"/>
<feature type="domain" description="Peptidase S11 D-alanyl-D-alanine carboxypeptidase A N-terminal" evidence="9">
    <location>
        <begin position="54"/>
        <end position="271"/>
    </location>
</feature>
<evidence type="ECO:0000313" key="11">
    <source>
        <dbReference type="Proteomes" id="UP001056937"/>
    </source>
</evidence>
<gene>
    <name evidence="10" type="ORF">LHA26_11660</name>
</gene>
<feature type="compositionally biased region" description="Basic residues" evidence="8">
    <location>
        <begin position="350"/>
        <end position="362"/>
    </location>
</feature>
<evidence type="ECO:0000256" key="4">
    <source>
        <dbReference type="ARBA" id="ARBA00022960"/>
    </source>
</evidence>
<dbReference type="PANTHER" id="PTHR21581">
    <property type="entry name" value="D-ALANYL-D-ALANINE CARBOXYPEPTIDASE"/>
    <property type="match status" value="1"/>
</dbReference>
<keyword evidence="11" id="KW-1185">Reference proteome</keyword>
<evidence type="ECO:0000256" key="6">
    <source>
        <dbReference type="ARBA" id="ARBA00023316"/>
    </source>
</evidence>
<organism evidence="10 11">
    <name type="scientific">Sphingomonas morindae</name>
    <dbReference type="NCBI Taxonomy" id="1541170"/>
    <lineage>
        <taxon>Bacteria</taxon>
        <taxon>Pseudomonadati</taxon>
        <taxon>Pseudomonadota</taxon>
        <taxon>Alphaproteobacteria</taxon>
        <taxon>Sphingomonadales</taxon>
        <taxon>Sphingomonadaceae</taxon>
        <taxon>Sphingomonas</taxon>
    </lineage>
</organism>
<evidence type="ECO:0000256" key="2">
    <source>
        <dbReference type="ARBA" id="ARBA00022729"/>
    </source>
</evidence>
<keyword evidence="6" id="KW-0961">Cell wall biogenesis/degradation</keyword>
<dbReference type="InterPro" id="IPR001967">
    <property type="entry name" value="Peptidase_S11_N"/>
</dbReference>
<protein>
    <submittedName>
        <fullName evidence="10">D-alanyl-D-alanine carboxypeptidase</fullName>
    </submittedName>
</protein>
<accession>A0ABY4X4Z9</accession>
<comment type="similarity">
    <text evidence="1 7">Belongs to the peptidase S11 family.</text>
</comment>
<evidence type="ECO:0000313" key="10">
    <source>
        <dbReference type="EMBL" id="USI71968.1"/>
    </source>
</evidence>
<dbReference type="Gene3D" id="3.40.710.10">
    <property type="entry name" value="DD-peptidase/beta-lactamase superfamily"/>
    <property type="match status" value="1"/>
</dbReference>
<reference evidence="10" key="1">
    <citation type="journal article" date="2022" name="Toxins">
        <title>Genomic Analysis of Sphingopyxis sp. USTB-05 for Biodegrading Cyanobacterial Hepatotoxins.</title>
        <authorList>
            <person name="Liu C."/>
            <person name="Xu Q."/>
            <person name="Zhao Z."/>
            <person name="Zhang H."/>
            <person name="Liu X."/>
            <person name="Yin C."/>
            <person name="Liu Y."/>
            <person name="Yan H."/>
        </authorList>
    </citation>
    <scope>NUCLEOTIDE SEQUENCE</scope>
    <source>
        <strain evidence="10">NBD5</strain>
    </source>
</reference>
<feature type="compositionally biased region" description="Basic residues" evidence="8">
    <location>
        <begin position="371"/>
        <end position="397"/>
    </location>
</feature>
<keyword evidence="2" id="KW-0732">Signal</keyword>
<name>A0ABY4X4Z9_9SPHN</name>
<keyword evidence="5" id="KW-0573">Peptidoglycan synthesis</keyword>
<evidence type="ECO:0000256" key="7">
    <source>
        <dbReference type="RuleBase" id="RU004016"/>
    </source>
</evidence>
<dbReference type="PRINTS" id="PR00725">
    <property type="entry name" value="DADACBPTASE1"/>
</dbReference>
<dbReference type="GO" id="GO:0004180">
    <property type="term" value="F:carboxypeptidase activity"/>
    <property type="evidence" value="ECO:0007669"/>
    <property type="project" value="UniProtKB-KW"/>
</dbReference>
<evidence type="ECO:0000256" key="3">
    <source>
        <dbReference type="ARBA" id="ARBA00022801"/>
    </source>
</evidence>
<feature type="region of interest" description="Disordered" evidence="8">
    <location>
        <begin position="318"/>
        <end position="413"/>
    </location>
</feature>
<dbReference type="PANTHER" id="PTHR21581:SF6">
    <property type="entry name" value="TRAFFICKING PROTEIN PARTICLE COMPLEX SUBUNIT 12"/>
    <property type="match status" value="1"/>
</dbReference>
<sequence>MMRAVTGVGHAGRVGLPRSNRFSSAARAALLMPLLALAALLLGTGAARAAPRYAAFMIDANSREVLYSNAADEPRHPASLTKMMTLYLTFDALEAGRLRLTDAVPVSRLAAAQQPSRLGLAVGQSLSVDNAISVVAVKSANDIAVALAERIGGSVPRFVAMMNAKARELGMRNTHYANPSGLTDSTNITTARDLAILGLALIQRHPRYYRYFGQRDFQWQRAMLINHNHLLGHMVGMDGIKTGYTVDSGFTLAASAVRGDRRLIAIVLGEPSLAARNRDVTALIEAGFSVLDRRALGQSVTVASVLPTLSHPALRIEPVIEQGSSDEPNPPRPRRATRAGPVHHAAARPGHARSATHLRHGAGKASARSGAHGKAKPASRGKTGTKAKSGAKAKGGIKGKGTAAHTTHAKHHR</sequence>
<keyword evidence="4" id="KW-0133">Cell shape</keyword>
<keyword evidence="3" id="KW-0378">Hydrolase</keyword>
<dbReference type="Pfam" id="PF00768">
    <property type="entry name" value="Peptidase_S11"/>
    <property type="match status" value="1"/>
</dbReference>